<feature type="compositionally biased region" description="Polar residues" evidence="1">
    <location>
        <begin position="122"/>
        <end position="136"/>
    </location>
</feature>
<feature type="compositionally biased region" description="Basic and acidic residues" evidence="1">
    <location>
        <begin position="176"/>
        <end position="189"/>
    </location>
</feature>
<name>A0A178CX47_9EURO</name>
<feature type="region of interest" description="Disordered" evidence="1">
    <location>
        <begin position="268"/>
        <end position="297"/>
    </location>
</feature>
<proteinExistence type="predicted"/>
<evidence type="ECO:0000313" key="3">
    <source>
        <dbReference type="Proteomes" id="UP000185904"/>
    </source>
</evidence>
<dbReference type="AlphaFoldDB" id="A0A178CX47"/>
<dbReference type="RefSeq" id="XP_022499461.1">
    <property type="nucleotide sequence ID" value="XM_022644583.1"/>
</dbReference>
<gene>
    <name evidence="2" type="ORF">AYO20_06292</name>
</gene>
<organism evidence="2 3">
    <name type="scientific">Fonsecaea nubica</name>
    <dbReference type="NCBI Taxonomy" id="856822"/>
    <lineage>
        <taxon>Eukaryota</taxon>
        <taxon>Fungi</taxon>
        <taxon>Dikarya</taxon>
        <taxon>Ascomycota</taxon>
        <taxon>Pezizomycotina</taxon>
        <taxon>Eurotiomycetes</taxon>
        <taxon>Chaetothyriomycetidae</taxon>
        <taxon>Chaetothyriales</taxon>
        <taxon>Herpotrichiellaceae</taxon>
        <taxon>Fonsecaea</taxon>
    </lineage>
</organism>
<dbReference type="Proteomes" id="UP000185904">
    <property type="component" value="Unassembled WGS sequence"/>
</dbReference>
<evidence type="ECO:0000313" key="2">
    <source>
        <dbReference type="EMBL" id="OAL34449.1"/>
    </source>
</evidence>
<accession>A0A178CX47</accession>
<feature type="region of interest" description="Disordered" evidence="1">
    <location>
        <begin position="382"/>
        <end position="404"/>
    </location>
</feature>
<dbReference type="OrthoDB" id="5428259at2759"/>
<feature type="region of interest" description="Disordered" evidence="1">
    <location>
        <begin position="76"/>
        <end position="198"/>
    </location>
</feature>
<keyword evidence="3" id="KW-1185">Reference proteome</keyword>
<reference evidence="2 3" key="1">
    <citation type="submission" date="2016-03" db="EMBL/GenBank/DDBJ databases">
        <title>The draft genome sequence of Fonsecaea nubica causative agent of cutaneous subcutaneous infection in human host.</title>
        <authorList>
            <person name="Costa F."/>
            <person name="Sybren D.H."/>
            <person name="Raittz R.T."/>
            <person name="Weiss V.A."/>
            <person name="Leao A.C."/>
            <person name="Gomes R."/>
            <person name="De Souza E.M."/>
            <person name="Pedrosa F.O."/>
            <person name="Steffens M.B."/>
            <person name="Bombassaro A."/>
            <person name="Tadra-Sfeir M.Z."/>
            <person name="Moreno L.F."/>
            <person name="Najafzadeh M.J."/>
            <person name="Felipe M.S."/>
            <person name="Teixeira M."/>
            <person name="Sun J."/>
            <person name="Xi L."/>
            <person name="Castro M.A."/>
            <person name="Vicente V.A."/>
        </authorList>
    </citation>
    <scope>NUCLEOTIDE SEQUENCE [LARGE SCALE GENOMIC DNA]</scope>
    <source>
        <strain evidence="2 3">CBS 269.64</strain>
    </source>
</reference>
<protein>
    <submittedName>
        <fullName evidence="2">Uncharacterized protein</fullName>
    </submittedName>
</protein>
<comment type="caution">
    <text evidence="2">The sequence shown here is derived from an EMBL/GenBank/DDBJ whole genome shotgun (WGS) entry which is preliminary data.</text>
</comment>
<sequence>MALALLNCSICPGQPSFSDTSHLLTHVSSKGHLSEFHKLQVRSYQDIAAGVELAKYNHWYQQHDIDRLLSERMQMKENKQAKKKRASAVTRNTCEPQPGIFDHVQLNQPLPPRRPGRPRALAQTQIQRRSTRNKQATRAVDDSDSDFSPVKPSRRRTSRLQAYSPIKQSPFSDDDYPSRNDRPAEDDRPAPVLATPEHMKLKGTVWPGMDLFDAATQEMQQKRNQKKDASVLRRMERLAALVEPTEVVFSPSGTNVLKARHIDDLEDGSSLVEGETPIPKVKQPPRPRKRRPLAEKDVNAPRLVKRKVKAGVPKRYADLPFAQGLPPLPYLPSSSTGDSYGLGSRYFPTEDEEEDIKPAMQSLATHKRPPPFEVFADGSPTYHASMSRSGSRNPLQSGSRGYGNSTFQQLPKVSTPWLHPPYQSALQFTDPFASYRPVSQEYQAFYETHIENENMPSLPGPPLTFRGTGTNPLAWKSPVRPPTDPGLPPSDSPFGSFFALFPGGSPDDDPFVTTKNPLAGALPHLESEQPHVLVKETSIPLANTGTSNDAEA</sequence>
<dbReference type="GeneID" id="34589707"/>
<dbReference type="EMBL" id="LVCJ01000039">
    <property type="protein sequence ID" value="OAL34449.1"/>
    <property type="molecule type" value="Genomic_DNA"/>
</dbReference>
<evidence type="ECO:0000256" key="1">
    <source>
        <dbReference type="SAM" id="MobiDB-lite"/>
    </source>
</evidence>